<dbReference type="RefSeq" id="XP_066701189.1">
    <property type="nucleotide sequence ID" value="XM_066841327.1"/>
</dbReference>
<reference evidence="1 2" key="1">
    <citation type="submission" date="2023-01" db="EMBL/GenBank/DDBJ databases">
        <title>Analysis of 21 Apiospora genomes using comparative genomics revels a genus with tremendous synthesis potential of carbohydrate active enzymes and secondary metabolites.</title>
        <authorList>
            <person name="Sorensen T."/>
        </authorList>
    </citation>
    <scope>NUCLEOTIDE SEQUENCE [LARGE SCALE GENOMIC DNA]</scope>
    <source>
        <strain evidence="1 2">CBS 24483</strain>
    </source>
</reference>
<dbReference type="Proteomes" id="UP001391051">
    <property type="component" value="Unassembled WGS sequence"/>
</dbReference>
<proteinExistence type="predicted"/>
<keyword evidence="2" id="KW-1185">Reference proteome</keyword>
<sequence length="655" mass="73860">MAELLGAVASGISIAQFAGGIIKTGFRIKTLLEDVRDVPEDLERHLGQIQILAPLLAEIDHGPSISNGALLAAAQQCRQAALELDGLATDLSCQLQSSKGIHRRIRSLQVVLQKSTLARHEKRVQATMEMLMLALQLTSLSRQNELMSDPPKSPGIIAAEVVGSLAASSRGGYLPTQPDDQSDTGSCVVRNEYAKTLPVNRSLLRRPSYFRPTKTIGLAWLTGSIEIQTPDWNTTSHEKDTGFVETWCRIRVRLPRWLSERALDSILYEDSLSWNHVLIPCSERRMDSVIGSKLDDIMSNDDVQGIERLFRNRELTTNDYFTDLDCGRSNQNLFSIGNYLEERGVSPEIRSVVVKVWNVNDVDVYYRRKLTQKLNGEDFDSWFLIASYLQDLDGTIEEFDSLRRSLWPDSEFFSTCFADTRAYLAISMAFQHARAAVNTSLQREKIRHILFDACDCWYDAVSDPMRRLGLLWEVELQIGSATMRGSVSDQQIWIELWVELAAGGPDKKVSLDGPSPFYGAMRRKQGSSWLSALVHGVRLGTDRSRKDFSRLNTAINEAARLYLQMLKICGVDLMSAVEDEISIWEPRHLEQWMNISFRGLNGMTFCYVGITYGPNPEDFIFWSADNTESFAGDFWELVDPSPLWMPGAWIEEDTG</sequence>
<evidence type="ECO:0008006" key="3">
    <source>
        <dbReference type="Google" id="ProtNLM"/>
    </source>
</evidence>
<accession>A0ABR1QGL4</accession>
<gene>
    <name evidence="1" type="ORF">PG986_005105</name>
</gene>
<comment type="caution">
    <text evidence="1">The sequence shown here is derived from an EMBL/GenBank/DDBJ whole genome shotgun (WGS) entry which is preliminary data.</text>
</comment>
<organism evidence="1 2">
    <name type="scientific">Apiospora aurea</name>
    <dbReference type="NCBI Taxonomy" id="335848"/>
    <lineage>
        <taxon>Eukaryota</taxon>
        <taxon>Fungi</taxon>
        <taxon>Dikarya</taxon>
        <taxon>Ascomycota</taxon>
        <taxon>Pezizomycotina</taxon>
        <taxon>Sordariomycetes</taxon>
        <taxon>Xylariomycetidae</taxon>
        <taxon>Amphisphaeriales</taxon>
        <taxon>Apiosporaceae</taxon>
        <taxon>Apiospora</taxon>
    </lineage>
</organism>
<protein>
    <recommendedName>
        <fullName evidence="3">NACHT-NTPase and P-loop NTPases N-terminal domain-containing protein</fullName>
    </recommendedName>
</protein>
<evidence type="ECO:0000313" key="1">
    <source>
        <dbReference type="EMBL" id="KAK7955883.1"/>
    </source>
</evidence>
<dbReference type="GeneID" id="92074389"/>
<name>A0ABR1QGL4_9PEZI</name>
<evidence type="ECO:0000313" key="2">
    <source>
        <dbReference type="Proteomes" id="UP001391051"/>
    </source>
</evidence>
<dbReference type="EMBL" id="JAQQWE010000004">
    <property type="protein sequence ID" value="KAK7955883.1"/>
    <property type="molecule type" value="Genomic_DNA"/>
</dbReference>